<name>A0A1B6FP74_9HEMI</name>
<evidence type="ECO:0000256" key="2">
    <source>
        <dbReference type="SAM" id="SignalP"/>
    </source>
</evidence>
<dbReference type="Pfam" id="PF16027">
    <property type="entry name" value="DUF4786"/>
    <property type="match status" value="1"/>
</dbReference>
<feature type="chain" id="PRO_5008583091" evidence="2">
    <location>
        <begin position="19"/>
        <end position="290"/>
    </location>
</feature>
<gene>
    <name evidence="3" type="ORF">g.11871</name>
</gene>
<keyword evidence="2" id="KW-0732">Signal</keyword>
<evidence type="ECO:0000256" key="1">
    <source>
        <dbReference type="SAM" id="MobiDB-lite"/>
    </source>
</evidence>
<dbReference type="EMBL" id="GECZ01017810">
    <property type="protein sequence ID" value="JAS51959.1"/>
    <property type="molecule type" value="Transcribed_RNA"/>
</dbReference>
<feature type="compositionally biased region" description="Basic residues" evidence="1">
    <location>
        <begin position="105"/>
        <end position="117"/>
    </location>
</feature>
<evidence type="ECO:0000313" key="3">
    <source>
        <dbReference type="EMBL" id="JAS51959.1"/>
    </source>
</evidence>
<sequence length="290" mass="33017">MGFCKILLLFTLLGLAVGNPVDRHVNKRDTSGHQIIEIPHHSLKNEDAPRHLETHSASMSHIGHHQTIGVSNIPTEGILGDRNDIPQTIQPRRKQTVKLTDQTKRRQVVGRKGTKKGKKSNVELLHHLGMAKIHSPVVNHHRKRLASQSRKTHHQKSNSDSKMFVIKLPPNPYYYAHHDLNGVDVLESQPKSVNTLPVNFNTNGKPSRVYHWNIPVLKKMVARKAGSSKSTIFADSDIFNIDKQATWNETDDDKLLYRKATYYGPKKSKHTFRKYFAGNGKPHSFYVMEK</sequence>
<organism evidence="3">
    <name type="scientific">Cuerna arida</name>
    <dbReference type="NCBI Taxonomy" id="1464854"/>
    <lineage>
        <taxon>Eukaryota</taxon>
        <taxon>Metazoa</taxon>
        <taxon>Ecdysozoa</taxon>
        <taxon>Arthropoda</taxon>
        <taxon>Hexapoda</taxon>
        <taxon>Insecta</taxon>
        <taxon>Pterygota</taxon>
        <taxon>Neoptera</taxon>
        <taxon>Paraneoptera</taxon>
        <taxon>Hemiptera</taxon>
        <taxon>Auchenorrhyncha</taxon>
        <taxon>Membracoidea</taxon>
        <taxon>Cicadellidae</taxon>
        <taxon>Cicadellinae</taxon>
        <taxon>Proconiini</taxon>
        <taxon>Cuerna</taxon>
    </lineage>
</organism>
<feature type="signal peptide" evidence="2">
    <location>
        <begin position="1"/>
        <end position="18"/>
    </location>
</feature>
<accession>A0A1B6FP74</accession>
<protein>
    <submittedName>
        <fullName evidence="3">Uncharacterized protein</fullName>
    </submittedName>
</protein>
<dbReference type="AlphaFoldDB" id="A0A1B6FP74"/>
<feature type="compositionally biased region" description="Basic residues" evidence="1">
    <location>
        <begin position="140"/>
        <end position="156"/>
    </location>
</feature>
<feature type="region of interest" description="Disordered" evidence="1">
    <location>
        <begin position="93"/>
        <end position="117"/>
    </location>
</feature>
<feature type="non-terminal residue" evidence="3">
    <location>
        <position position="290"/>
    </location>
</feature>
<dbReference type="InterPro" id="IPR031983">
    <property type="entry name" value="DUF4786"/>
</dbReference>
<reference evidence="3" key="1">
    <citation type="submission" date="2015-11" db="EMBL/GenBank/DDBJ databases">
        <title>De novo transcriptome assembly of four potential Pierce s Disease insect vectors from Arizona vineyards.</title>
        <authorList>
            <person name="Tassone E.E."/>
        </authorList>
    </citation>
    <scope>NUCLEOTIDE SEQUENCE</scope>
</reference>
<proteinExistence type="predicted"/>
<feature type="region of interest" description="Disordered" evidence="1">
    <location>
        <begin position="140"/>
        <end position="160"/>
    </location>
</feature>